<dbReference type="SUPFAM" id="SSF53649">
    <property type="entry name" value="Alkaline phosphatase-like"/>
    <property type="match status" value="1"/>
</dbReference>
<evidence type="ECO:0000256" key="4">
    <source>
        <dbReference type="ARBA" id="ARBA00022729"/>
    </source>
</evidence>
<evidence type="ECO:0000313" key="8">
    <source>
        <dbReference type="EMBL" id="MBB3204867.1"/>
    </source>
</evidence>
<keyword evidence="9" id="KW-1185">Reference proteome</keyword>
<name>A0A7W5DVC4_9BACT</name>
<dbReference type="AlphaFoldDB" id="A0A7W5DVC4"/>
<comment type="cofactor">
    <cofactor evidence="1">
        <name>Ca(2+)</name>
        <dbReference type="ChEBI" id="CHEBI:29108"/>
    </cofactor>
</comment>
<keyword evidence="6" id="KW-0106">Calcium</keyword>
<sequence length="576" mass="64419">MIRLLLLCLFGVCSSGMYPPKATAEKPNILFISLDDLNDWVGCLGGHPQAITPNLDRLAESGTLFTNAHCPAPACNPSRGAIMTGISPHVSGLYDNRQSMRGQMRDAELLPRYFSNHGYWSAGSGKILHYIIDAQSWDEYYPPKETEDPFPRTFYPNKRPVSLPRGGPWQYIETDWAALDVTDKEFGGDYLVSQWIGEQLSQTHDKPFFLACGIYRPHEPWFVPQEYFEPFPLEQIQLPPGYLEDDLDDLPPAAKQRGPNRYFAHIQEQGQWKKGIQGYLASVYFADTMLGRVLDALDSGPNKDNTIVVLWSDHGWHLGEKQHWQKYTGWRACTRIPLMIRVPKGTPGLPQGTTAGTTCDAPVNLLSLFPTLTQLSGLPAKETNDGPSLVPLLNAPNMKWPHASITYLGRPGNFGVSGQRFRYIRYDNGDEELYDIETDQYEWNNLAPKREFASKIEELKSFLPASFADYANNNSGASLPDLNWLPFNAAAEMGSNPHGDTFEIRISNKTGAPVKIFSIDGEGEKHPFGTLETGWSKPYETRPGIIWLVANSEGQPLGYFKVGNEPAHAEIPNPNP</sequence>
<evidence type="ECO:0000313" key="9">
    <source>
        <dbReference type="Proteomes" id="UP000536179"/>
    </source>
</evidence>
<dbReference type="InterPro" id="IPR017850">
    <property type="entry name" value="Alkaline_phosphatase_core_sf"/>
</dbReference>
<dbReference type="InterPro" id="IPR035874">
    <property type="entry name" value="IDS"/>
</dbReference>
<organism evidence="8 9">
    <name type="scientific">Aporhodopirellula rubra</name>
    <dbReference type="NCBI Taxonomy" id="980271"/>
    <lineage>
        <taxon>Bacteria</taxon>
        <taxon>Pseudomonadati</taxon>
        <taxon>Planctomycetota</taxon>
        <taxon>Planctomycetia</taxon>
        <taxon>Pirellulales</taxon>
        <taxon>Pirellulaceae</taxon>
        <taxon>Aporhodopirellula</taxon>
    </lineage>
</organism>
<evidence type="ECO:0000256" key="5">
    <source>
        <dbReference type="ARBA" id="ARBA00022801"/>
    </source>
</evidence>
<dbReference type="GO" id="GO:0005737">
    <property type="term" value="C:cytoplasm"/>
    <property type="evidence" value="ECO:0007669"/>
    <property type="project" value="TreeGrafter"/>
</dbReference>
<evidence type="ECO:0000256" key="6">
    <source>
        <dbReference type="ARBA" id="ARBA00022837"/>
    </source>
</evidence>
<proteinExistence type="inferred from homology"/>
<dbReference type="EMBL" id="JACHXU010000002">
    <property type="protein sequence ID" value="MBB3204867.1"/>
    <property type="molecule type" value="Genomic_DNA"/>
</dbReference>
<dbReference type="InterPro" id="IPR000917">
    <property type="entry name" value="Sulfatase_N"/>
</dbReference>
<dbReference type="GO" id="GO:0004423">
    <property type="term" value="F:iduronate-2-sulfatase activity"/>
    <property type="evidence" value="ECO:0007669"/>
    <property type="project" value="InterPro"/>
</dbReference>
<dbReference type="GO" id="GO:0046872">
    <property type="term" value="F:metal ion binding"/>
    <property type="evidence" value="ECO:0007669"/>
    <property type="project" value="UniProtKB-KW"/>
</dbReference>
<reference evidence="8 9" key="1">
    <citation type="submission" date="2020-08" db="EMBL/GenBank/DDBJ databases">
        <title>Genomic Encyclopedia of Type Strains, Phase III (KMG-III): the genomes of soil and plant-associated and newly described type strains.</title>
        <authorList>
            <person name="Whitman W."/>
        </authorList>
    </citation>
    <scope>NUCLEOTIDE SEQUENCE [LARGE SCALE GENOMIC DNA]</scope>
    <source>
        <strain evidence="8 9">CECT 8075</strain>
    </source>
</reference>
<dbReference type="PANTHER" id="PTHR45953:SF1">
    <property type="entry name" value="IDURONATE 2-SULFATASE"/>
    <property type="match status" value="1"/>
</dbReference>
<dbReference type="Gene3D" id="3.40.720.10">
    <property type="entry name" value="Alkaline Phosphatase, subunit A"/>
    <property type="match status" value="1"/>
</dbReference>
<protein>
    <submittedName>
        <fullName evidence="8">Arylsulfatase A-like enzyme</fullName>
    </submittedName>
</protein>
<evidence type="ECO:0000259" key="7">
    <source>
        <dbReference type="Pfam" id="PF00884"/>
    </source>
</evidence>
<keyword evidence="5" id="KW-0378">Hydrolase</keyword>
<dbReference type="Proteomes" id="UP000536179">
    <property type="component" value="Unassembled WGS sequence"/>
</dbReference>
<evidence type="ECO:0000256" key="3">
    <source>
        <dbReference type="ARBA" id="ARBA00022723"/>
    </source>
</evidence>
<keyword evidence="3" id="KW-0479">Metal-binding</keyword>
<evidence type="ECO:0000256" key="1">
    <source>
        <dbReference type="ARBA" id="ARBA00001913"/>
    </source>
</evidence>
<gene>
    <name evidence="8" type="ORF">FHS27_000634</name>
</gene>
<dbReference type="Pfam" id="PF00884">
    <property type="entry name" value="Sulfatase"/>
    <property type="match status" value="1"/>
</dbReference>
<dbReference type="CDD" id="cd16030">
    <property type="entry name" value="iduronate-2-sulfatase"/>
    <property type="match status" value="1"/>
</dbReference>
<comment type="caution">
    <text evidence="8">The sequence shown here is derived from an EMBL/GenBank/DDBJ whole genome shotgun (WGS) entry which is preliminary data.</text>
</comment>
<accession>A0A7W5DVC4</accession>
<keyword evidence="4" id="KW-0732">Signal</keyword>
<feature type="domain" description="Sulfatase N-terminal" evidence="7">
    <location>
        <begin position="27"/>
        <end position="377"/>
    </location>
</feature>
<dbReference type="PANTHER" id="PTHR45953">
    <property type="entry name" value="IDURONATE 2-SULFATASE"/>
    <property type="match status" value="1"/>
</dbReference>
<comment type="similarity">
    <text evidence="2">Belongs to the sulfatase family.</text>
</comment>
<evidence type="ECO:0000256" key="2">
    <source>
        <dbReference type="ARBA" id="ARBA00008779"/>
    </source>
</evidence>